<feature type="transmembrane region" description="Helical" evidence="6">
    <location>
        <begin position="229"/>
        <end position="258"/>
    </location>
</feature>
<evidence type="ECO:0000256" key="2">
    <source>
        <dbReference type="ARBA" id="ARBA00022679"/>
    </source>
</evidence>
<evidence type="ECO:0000256" key="5">
    <source>
        <dbReference type="ARBA" id="ARBA00023136"/>
    </source>
</evidence>
<keyword evidence="6" id="KW-0132">Cell division</keyword>
<dbReference type="EC" id="2.7.8.13" evidence="6 7"/>
<feature type="transmembrane region" description="Helical" evidence="6">
    <location>
        <begin position="76"/>
        <end position="96"/>
    </location>
</feature>
<feature type="transmembrane region" description="Helical" evidence="6">
    <location>
        <begin position="174"/>
        <end position="192"/>
    </location>
</feature>
<evidence type="ECO:0000313" key="10">
    <source>
        <dbReference type="Proteomes" id="UP000178606"/>
    </source>
</evidence>
<dbReference type="Pfam" id="PF00953">
    <property type="entry name" value="Glycos_transf_4"/>
    <property type="match status" value="1"/>
</dbReference>
<evidence type="ECO:0000256" key="3">
    <source>
        <dbReference type="ARBA" id="ARBA00022692"/>
    </source>
</evidence>
<dbReference type="AlphaFoldDB" id="A0A1F6CA11"/>
<keyword evidence="6" id="KW-0961">Cell wall biogenesis/degradation</keyword>
<organism evidence="9 10">
    <name type="scientific">Handelsmanbacteria sp. (strain RIFCSPLOWO2_12_FULL_64_10)</name>
    <dbReference type="NCBI Taxonomy" id="1817868"/>
    <lineage>
        <taxon>Bacteria</taxon>
        <taxon>Candidatus Handelsmaniibacteriota</taxon>
    </lineage>
</organism>
<dbReference type="GO" id="GO:0071555">
    <property type="term" value="P:cell wall organization"/>
    <property type="evidence" value="ECO:0007669"/>
    <property type="project" value="UniProtKB-KW"/>
</dbReference>
<dbReference type="GO" id="GO:0005886">
    <property type="term" value="C:plasma membrane"/>
    <property type="evidence" value="ECO:0007669"/>
    <property type="project" value="UniProtKB-SubCell"/>
</dbReference>
<proteinExistence type="inferred from homology"/>
<feature type="transmembrane region" description="Helical" evidence="6">
    <location>
        <begin position="47"/>
        <end position="70"/>
    </location>
</feature>
<accession>A0A1F6CA11</accession>
<sequence>MSDALLTGGGTFVCALIAGYPLLMVLRRLGVGKQVRAGGPDSHQAKTGTLTMGGILIWGSVFTATAMFNIVNSRSIVVPLWATAAAGLLGAVDDLLPFVRESGNGLSARAKFACLSAIAIVVAVATYLGLGLDYLFVPTVAERWHLGVFYIPLAALAIVATANAVNLTDGLDSLAGVCAAVAFVAYGIIAHLQGQGPLVTFCFTVVGALLAFLWFNAHPADLFMGDTGSLATGAALATVALMTGHLLLIPLIGCVFVAETLSVMLQVGYFKLTGGRRLFRMAPLHHHFEMLGWSETHIAQRFWLVSMLAAMVGVALALI</sequence>
<comment type="subcellular location">
    <subcellularLocation>
        <location evidence="6">Cell membrane</location>
        <topology evidence="6">Multi-pass membrane protein</topology>
    </subcellularLocation>
    <subcellularLocation>
        <location evidence="1">Membrane</location>
        <topology evidence="1">Multi-pass membrane protein</topology>
    </subcellularLocation>
</comment>
<reference evidence="9 10" key="1">
    <citation type="journal article" date="2016" name="Nat. Commun.">
        <title>Thousands of microbial genomes shed light on interconnected biogeochemical processes in an aquifer system.</title>
        <authorList>
            <person name="Anantharaman K."/>
            <person name="Brown C.T."/>
            <person name="Hug L.A."/>
            <person name="Sharon I."/>
            <person name="Castelle C.J."/>
            <person name="Probst A.J."/>
            <person name="Thomas B.C."/>
            <person name="Singh A."/>
            <person name="Wilkins M.J."/>
            <person name="Karaoz U."/>
            <person name="Brodie E.L."/>
            <person name="Williams K.H."/>
            <person name="Hubbard S.S."/>
            <person name="Banfield J.F."/>
        </authorList>
    </citation>
    <scope>NUCLEOTIDE SEQUENCE [LARGE SCALE GENOMIC DNA]</scope>
    <source>
        <strain evidence="10">RIFCSPLOWO2_12_FULL_64_10</strain>
    </source>
</reference>
<evidence type="ECO:0000256" key="1">
    <source>
        <dbReference type="ARBA" id="ARBA00004141"/>
    </source>
</evidence>
<dbReference type="NCBIfam" id="TIGR00445">
    <property type="entry name" value="mraY"/>
    <property type="match status" value="1"/>
</dbReference>
<comment type="function">
    <text evidence="6">Catalyzes the initial step of the lipid cycle reactions in the biosynthesis of the cell wall peptidoglycan: transfers peptidoglycan precursor phospho-MurNAc-pentapeptide from UDP-MurNAc-pentapeptide onto the lipid carrier undecaprenyl phosphate, yielding undecaprenyl-pyrophosphoryl-MurNAc-pentapeptide, known as lipid I.</text>
</comment>
<dbReference type="CDD" id="cd06852">
    <property type="entry name" value="GT_MraY"/>
    <property type="match status" value="1"/>
</dbReference>
<keyword evidence="6 8" id="KW-0479">Metal-binding</keyword>
<dbReference type="HAMAP" id="MF_00038">
    <property type="entry name" value="MraY"/>
    <property type="match status" value="1"/>
</dbReference>
<dbReference type="GO" id="GO:0008963">
    <property type="term" value="F:phospho-N-acetylmuramoyl-pentapeptide-transferase activity"/>
    <property type="evidence" value="ECO:0007669"/>
    <property type="project" value="UniProtKB-UniRule"/>
</dbReference>
<dbReference type="InterPro" id="IPR003524">
    <property type="entry name" value="PNAcMuramoyl-5peptid_Trfase"/>
</dbReference>
<evidence type="ECO:0000256" key="8">
    <source>
        <dbReference type="PIRSR" id="PIRSR600715-1"/>
    </source>
</evidence>
<comment type="caution">
    <text evidence="9">The sequence shown here is derived from an EMBL/GenBank/DDBJ whole genome shotgun (WGS) entry which is preliminary data.</text>
</comment>
<comment type="cofactor">
    <cofactor evidence="6 8">
        <name>Mg(2+)</name>
        <dbReference type="ChEBI" id="CHEBI:18420"/>
    </cofactor>
</comment>
<comment type="catalytic activity">
    <reaction evidence="6">
        <text>UDP-N-acetyl-alpha-D-muramoyl-L-alanyl-gamma-D-glutamyl-meso-2,6-diaminopimeloyl-D-alanyl-D-alanine + di-trans,octa-cis-undecaprenyl phosphate = di-trans,octa-cis-undecaprenyl diphospho-N-acetyl-alpha-D-muramoyl-L-alanyl-D-glutamyl-meso-2,6-diaminopimeloyl-D-alanyl-D-alanine + UMP</text>
        <dbReference type="Rhea" id="RHEA:28386"/>
        <dbReference type="ChEBI" id="CHEBI:57865"/>
        <dbReference type="ChEBI" id="CHEBI:60392"/>
        <dbReference type="ChEBI" id="CHEBI:61386"/>
        <dbReference type="ChEBI" id="CHEBI:61387"/>
        <dbReference type="EC" id="2.7.8.13"/>
    </reaction>
</comment>
<dbReference type="UniPathway" id="UPA00219"/>
<feature type="binding site" evidence="8">
    <location>
        <position position="226"/>
    </location>
    <ligand>
        <name>Mg(2+)</name>
        <dbReference type="ChEBI" id="CHEBI:18420"/>
    </ligand>
</feature>
<comment type="similarity">
    <text evidence="6">Belongs to the glycosyltransferase 4 family. MraY subfamily.</text>
</comment>
<dbReference type="PANTHER" id="PTHR22926">
    <property type="entry name" value="PHOSPHO-N-ACETYLMURAMOYL-PENTAPEPTIDE-TRANSFERASE"/>
    <property type="match status" value="1"/>
</dbReference>
<keyword evidence="6" id="KW-0573">Peptidoglycan synthesis</keyword>
<dbReference type="Proteomes" id="UP000178606">
    <property type="component" value="Unassembled WGS sequence"/>
</dbReference>
<keyword evidence="3 6" id="KW-0812">Transmembrane</keyword>
<dbReference type="GO" id="GO:0009252">
    <property type="term" value="P:peptidoglycan biosynthetic process"/>
    <property type="evidence" value="ECO:0007669"/>
    <property type="project" value="UniProtKB-UniRule"/>
</dbReference>
<dbReference type="PANTHER" id="PTHR22926:SF5">
    <property type="entry name" value="PHOSPHO-N-ACETYLMURAMOYL-PENTAPEPTIDE-TRANSFERASE HOMOLOG"/>
    <property type="match status" value="1"/>
</dbReference>
<dbReference type="GO" id="GO:0046872">
    <property type="term" value="F:metal ion binding"/>
    <property type="evidence" value="ECO:0007669"/>
    <property type="project" value="UniProtKB-KW"/>
</dbReference>
<dbReference type="GO" id="GO:0051992">
    <property type="term" value="F:UDP-N-acetylmuramoyl-L-alanyl-D-glutamyl-meso-2,6-diaminopimelyl-D-alanyl-D-alanine:undecaprenyl-phosphate transferase activity"/>
    <property type="evidence" value="ECO:0007669"/>
    <property type="project" value="RHEA"/>
</dbReference>
<evidence type="ECO:0000256" key="7">
    <source>
        <dbReference type="NCBIfam" id="TIGR00445"/>
    </source>
</evidence>
<gene>
    <name evidence="6" type="primary">mraY</name>
    <name evidence="9" type="ORF">A3F84_25530</name>
</gene>
<protein>
    <recommendedName>
        <fullName evidence="6 7">Phospho-N-acetylmuramoyl-pentapeptide-transferase</fullName>
        <ecNumber evidence="6 7">2.7.8.13</ecNumber>
    </recommendedName>
    <alternativeName>
        <fullName evidence="6">UDP-MurNAc-pentapeptide phosphotransferase</fullName>
    </alternativeName>
</protein>
<keyword evidence="6" id="KW-1003">Cell membrane</keyword>
<keyword evidence="6 8" id="KW-0460">Magnesium</keyword>
<evidence type="ECO:0000313" key="9">
    <source>
        <dbReference type="EMBL" id="OGG45995.1"/>
    </source>
</evidence>
<keyword evidence="6" id="KW-0133">Cell shape</keyword>
<dbReference type="InterPro" id="IPR000715">
    <property type="entry name" value="Glycosyl_transferase_4"/>
</dbReference>
<keyword evidence="6" id="KW-0131">Cell cycle</keyword>
<feature type="transmembrane region" description="Helical" evidence="6">
    <location>
        <begin position="6"/>
        <end position="26"/>
    </location>
</feature>
<keyword evidence="2 6" id="KW-0808">Transferase</keyword>
<keyword evidence="4 6" id="KW-1133">Transmembrane helix</keyword>
<evidence type="ECO:0000256" key="6">
    <source>
        <dbReference type="HAMAP-Rule" id="MF_00038"/>
    </source>
</evidence>
<feature type="transmembrane region" description="Helical" evidence="6">
    <location>
        <begin position="108"/>
        <end position="128"/>
    </location>
</feature>
<evidence type="ECO:0000256" key="4">
    <source>
        <dbReference type="ARBA" id="ARBA00022989"/>
    </source>
</evidence>
<comment type="pathway">
    <text evidence="6">Cell wall biogenesis; peptidoglycan biosynthesis.</text>
</comment>
<feature type="transmembrane region" description="Helical" evidence="6">
    <location>
        <begin position="198"/>
        <end position="217"/>
    </location>
</feature>
<keyword evidence="5 6" id="KW-0472">Membrane</keyword>
<feature type="transmembrane region" description="Helical" evidence="6">
    <location>
        <begin position="148"/>
        <end position="167"/>
    </location>
</feature>
<dbReference type="EMBL" id="MFKF01000350">
    <property type="protein sequence ID" value="OGG45995.1"/>
    <property type="molecule type" value="Genomic_DNA"/>
</dbReference>
<dbReference type="GO" id="GO:0008360">
    <property type="term" value="P:regulation of cell shape"/>
    <property type="evidence" value="ECO:0007669"/>
    <property type="project" value="UniProtKB-KW"/>
</dbReference>
<feature type="binding site" evidence="8">
    <location>
        <position position="166"/>
    </location>
    <ligand>
        <name>Mg(2+)</name>
        <dbReference type="ChEBI" id="CHEBI:18420"/>
    </ligand>
</feature>
<dbReference type="GO" id="GO:0051301">
    <property type="term" value="P:cell division"/>
    <property type="evidence" value="ECO:0007669"/>
    <property type="project" value="UniProtKB-KW"/>
</dbReference>
<name>A0A1F6CA11_HANXR</name>